<geneLocation type="plasmid" evidence="2 3">
    <name>unnamed1</name>
</geneLocation>
<accession>A0ABM6FGN6</accession>
<sequence length="153" mass="16381">MTALRRAVRSDPSVYMRQFSLLTAVAGRVFALLACLALPLSIWLGLSYVIVYPHAVADTLSGLLHDQTVLLEGSSTFLIAYLVVDLLIGAVAIFLMPDAFGLANAFADALHQRLRHHLGITGEGRLTLALERGEAELSTTPGRPKSTGLARGV</sequence>
<evidence type="ECO:0000313" key="3">
    <source>
        <dbReference type="Proteomes" id="UP000177515"/>
    </source>
</evidence>
<evidence type="ECO:0000256" key="1">
    <source>
        <dbReference type="SAM" id="Phobius"/>
    </source>
</evidence>
<dbReference type="EMBL" id="CP017756">
    <property type="protein sequence ID" value="AOZ11103.1"/>
    <property type="molecule type" value="Genomic_DNA"/>
</dbReference>
<reference evidence="2 3" key="1">
    <citation type="submission" date="2016-10" db="EMBL/GenBank/DDBJ databases">
        <title>Complete genome sequences of three Cupriavidus strains isolated from various Malaysian environments.</title>
        <authorList>
            <person name="Abdullah A.A.-A."/>
            <person name="Shafie N.A.H."/>
            <person name="Lau N.S."/>
        </authorList>
    </citation>
    <scope>NUCLEOTIDE SEQUENCE [LARGE SCALE GENOMIC DNA]</scope>
    <source>
        <strain evidence="2 3">USMAA1020</strain>
        <plasmid evidence="2 3">unnamed1</plasmid>
    </source>
</reference>
<gene>
    <name evidence="2" type="ORF">BKK80_34655</name>
</gene>
<keyword evidence="1" id="KW-0812">Transmembrane</keyword>
<feature type="transmembrane region" description="Helical" evidence="1">
    <location>
        <begin position="78"/>
        <end position="96"/>
    </location>
</feature>
<dbReference type="Proteomes" id="UP000177515">
    <property type="component" value="Plasmid unnamed1"/>
</dbReference>
<evidence type="ECO:0000313" key="2">
    <source>
        <dbReference type="EMBL" id="AOZ11103.1"/>
    </source>
</evidence>
<protein>
    <submittedName>
        <fullName evidence="2">Uncharacterized protein</fullName>
    </submittedName>
</protein>
<keyword evidence="2" id="KW-0614">Plasmid</keyword>
<proteinExistence type="predicted"/>
<keyword evidence="1" id="KW-0472">Membrane</keyword>
<keyword evidence="1" id="KW-1133">Transmembrane helix</keyword>
<feature type="transmembrane region" description="Helical" evidence="1">
    <location>
        <begin position="21"/>
        <end position="44"/>
    </location>
</feature>
<organism evidence="2 3">
    <name type="scientific">Cupriavidus malaysiensis</name>
    <dbReference type="NCBI Taxonomy" id="367825"/>
    <lineage>
        <taxon>Bacteria</taxon>
        <taxon>Pseudomonadati</taxon>
        <taxon>Pseudomonadota</taxon>
        <taxon>Betaproteobacteria</taxon>
        <taxon>Burkholderiales</taxon>
        <taxon>Burkholderiaceae</taxon>
        <taxon>Cupriavidus</taxon>
    </lineage>
</organism>
<name>A0ABM6FGN6_9BURK</name>
<keyword evidence="3" id="KW-1185">Reference proteome</keyword>